<feature type="transmembrane region" description="Helical" evidence="7">
    <location>
        <begin position="347"/>
        <end position="369"/>
    </location>
</feature>
<evidence type="ECO:0000313" key="8">
    <source>
        <dbReference type="EMBL" id="PXX20267.1"/>
    </source>
</evidence>
<feature type="transmembrane region" description="Helical" evidence="7">
    <location>
        <begin position="137"/>
        <end position="162"/>
    </location>
</feature>
<organism evidence="8 9">
    <name type="scientific">Hoylesella shahii DSM 15611 = JCM 12083</name>
    <dbReference type="NCBI Taxonomy" id="1122991"/>
    <lineage>
        <taxon>Bacteria</taxon>
        <taxon>Pseudomonadati</taxon>
        <taxon>Bacteroidota</taxon>
        <taxon>Bacteroidia</taxon>
        <taxon>Bacteroidales</taxon>
        <taxon>Prevotellaceae</taxon>
        <taxon>Hoylesella</taxon>
    </lineage>
</organism>
<dbReference type="GO" id="GO:0005886">
    <property type="term" value="C:plasma membrane"/>
    <property type="evidence" value="ECO:0007669"/>
    <property type="project" value="UniProtKB-SubCell"/>
</dbReference>
<dbReference type="InterPro" id="IPR050833">
    <property type="entry name" value="Poly_Biosynth_Transport"/>
</dbReference>
<feature type="transmembrane region" description="Helical" evidence="7">
    <location>
        <begin position="98"/>
        <end position="116"/>
    </location>
</feature>
<keyword evidence="3" id="KW-1003">Cell membrane</keyword>
<comment type="caution">
    <text evidence="8">The sequence shown here is derived from an EMBL/GenBank/DDBJ whole genome shotgun (WGS) entry which is preliminary data.</text>
</comment>
<feature type="transmembrane region" description="Helical" evidence="7">
    <location>
        <begin position="494"/>
        <end position="513"/>
    </location>
</feature>
<dbReference type="AlphaFoldDB" id="A0A318HUV8"/>
<keyword evidence="9" id="KW-1185">Reference proteome</keyword>
<feature type="transmembrane region" description="Helical" evidence="7">
    <location>
        <begin position="6"/>
        <end position="31"/>
    </location>
</feature>
<sequence length="534" mass="60011">MLYSQGFGLTAVFTPPFSLWFCLHVLILHLLNTWPYGALRAANRCPAHTWPSLQAIMESLKEKTAKGLFWGAINNLLMQLIGMAVGIALGRLLDTTDYGMIAMISVFSLVANELQNSGFKAALNNLKQPEHSDYNSVFWFNIGMGLALYALLFLSAPLIAHYYHTPQLVPLCRYAFLSLIFSSFGTAQSAYLAKHIMAKQVAKANLTSTIVSSLTGVFMAWKGYAYWSLATQTNLYVLLNTLLYWHYSHWRPTFQIDFGPVRRMFKFSSKLLFSAILADINNNVMNLLLGRYYSAASTGAYNQAYQWHSKAFFLIQGMLTQVAQPVLVDVGSERERQLRVLRKMMRLASFLSFPLLFGLGMVSHEFILVAITSKWAQSAEFMRLLCISGAFVPLSFLLSNLVISKGCSSVYLYVNLGLVVSQVLAMLLLYPFGIKCMICTLVVLNILCFGVWGFFARRLADYKFRFLARDTLPFALAALGVMVFTWFLTQQITLLPLLLAVRVVVAGVLYLGVMKLANVDVFNEMLAFVMRKRG</sequence>
<proteinExistence type="inferred from homology"/>
<dbReference type="CDD" id="cd13127">
    <property type="entry name" value="MATE_tuaB_like"/>
    <property type="match status" value="1"/>
</dbReference>
<feature type="transmembrane region" description="Helical" evidence="7">
    <location>
        <begin position="67"/>
        <end position="92"/>
    </location>
</feature>
<keyword evidence="4 7" id="KW-0812">Transmembrane</keyword>
<accession>A0A318HUV8</accession>
<dbReference type="STRING" id="1122991.GCA_000613445_00867"/>
<evidence type="ECO:0000256" key="7">
    <source>
        <dbReference type="SAM" id="Phobius"/>
    </source>
</evidence>
<reference evidence="8 9" key="1">
    <citation type="submission" date="2018-05" db="EMBL/GenBank/DDBJ databases">
        <title>Genomic Encyclopedia of Type Strains, Phase I: the one thousand microbial genomes (KMG-I) project.</title>
        <authorList>
            <person name="Kyrpides N."/>
        </authorList>
    </citation>
    <scope>NUCLEOTIDE SEQUENCE [LARGE SCALE GENOMIC DNA]</scope>
    <source>
        <strain evidence="8 9">DSM 15611</strain>
    </source>
</reference>
<dbReference type="EMBL" id="QJJX01000029">
    <property type="protein sequence ID" value="PXX20267.1"/>
    <property type="molecule type" value="Genomic_DNA"/>
</dbReference>
<evidence type="ECO:0000256" key="2">
    <source>
        <dbReference type="ARBA" id="ARBA00007430"/>
    </source>
</evidence>
<evidence type="ECO:0000256" key="4">
    <source>
        <dbReference type="ARBA" id="ARBA00022692"/>
    </source>
</evidence>
<comment type="similarity">
    <text evidence="2">Belongs to the polysaccharide synthase family.</text>
</comment>
<keyword evidence="5 7" id="KW-1133">Transmembrane helix</keyword>
<feature type="transmembrane region" description="Helical" evidence="7">
    <location>
        <begin position="381"/>
        <end position="403"/>
    </location>
</feature>
<name>A0A318HUV8_9BACT</name>
<protein>
    <submittedName>
        <fullName evidence="8">O-antigen/teichoic acid export membrane protein</fullName>
    </submittedName>
</protein>
<feature type="transmembrane region" description="Helical" evidence="7">
    <location>
        <begin position="174"/>
        <end position="192"/>
    </location>
</feature>
<comment type="subcellular location">
    <subcellularLocation>
        <location evidence="1">Cell membrane</location>
        <topology evidence="1">Multi-pass membrane protein</topology>
    </subcellularLocation>
</comment>
<evidence type="ECO:0000313" key="9">
    <source>
        <dbReference type="Proteomes" id="UP000248314"/>
    </source>
</evidence>
<dbReference type="Pfam" id="PF13440">
    <property type="entry name" value="Polysacc_synt_3"/>
    <property type="match status" value="1"/>
</dbReference>
<feature type="transmembrane region" description="Helical" evidence="7">
    <location>
        <begin position="467"/>
        <end position="488"/>
    </location>
</feature>
<feature type="transmembrane region" description="Helical" evidence="7">
    <location>
        <begin position="410"/>
        <end position="432"/>
    </location>
</feature>
<feature type="transmembrane region" description="Helical" evidence="7">
    <location>
        <begin position="438"/>
        <end position="455"/>
    </location>
</feature>
<evidence type="ECO:0000256" key="3">
    <source>
        <dbReference type="ARBA" id="ARBA00022475"/>
    </source>
</evidence>
<keyword evidence="6 7" id="KW-0472">Membrane</keyword>
<dbReference type="Proteomes" id="UP000248314">
    <property type="component" value="Unassembled WGS sequence"/>
</dbReference>
<gene>
    <name evidence="8" type="ORF">EJ73_02172</name>
</gene>
<dbReference type="PANTHER" id="PTHR30250:SF10">
    <property type="entry name" value="LIPOPOLYSACCHARIDE BIOSYNTHESIS PROTEIN WZXC"/>
    <property type="match status" value="1"/>
</dbReference>
<evidence type="ECO:0000256" key="1">
    <source>
        <dbReference type="ARBA" id="ARBA00004651"/>
    </source>
</evidence>
<evidence type="ECO:0000256" key="6">
    <source>
        <dbReference type="ARBA" id="ARBA00023136"/>
    </source>
</evidence>
<dbReference type="PANTHER" id="PTHR30250">
    <property type="entry name" value="PST FAMILY PREDICTED COLANIC ACID TRANSPORTER"/>
    <property type="match status" value="1"/>
</dbReference>
<evidence type="ECO:0000256" key="5">
    <source>
        <dbReference type="ARBA" id="ARBA00022989"/>
    </source>
</evidence>